<evidence type="ECO:0000313" key="6">
    <source>
        <dbReference type="Proteomes" id="UP000295601"/>
    </source>
</evidence>
<accession>A0A4R6RWT2</accession>
<feature type="domain" description="Leucine-binding protein" evidence="4">
    <location>
        <begin position="34"/>
        <end position="348"/>
    </location>
</feature>
<gene>
    <name evidence="5" type="ORF">EDF62_2118</name>
</gene>
<evidence type="ECO:0000259" key="4">
    <source>
        <dbReference type="Pfam" id="PF13458"/>
    </source>
</evidence>
<protein>
    <submittedName>
        <fullName evidence="5">Amino acid/amide ABC transporter substrate-binding protein (HAAT family)</fullName>
    </submittedName>
</protein>
<comment type="similarity">
    <text evidence="1">Belongs to the leucine-binding protein family.</text>
</comment>
<dbReference type="PROSITE" id="PS51257">
    <property type="entry name" value="PROKAR_LIPOPROTEIN"/>
    <property type="match status" value="1"/>
</dbReference>
<dbReference type="AlphaFoldDB" id="A0A4R6RWT2"/>
<dbReference type="Pfam" id="PF13458">
    <property type="entry name" value="Peripla_BP_6"/>
    <property type="match status" value="1"/>
</dbReference>
<dbReference type="CDD" id="cd06341">
    <property type="entry name" value="PBP1_ABC_ligand_binding-like"/>
    <property type="match status" value="1"/>
</dbReference>
<organism evidence="5 6">
    <name type="scientific">Leucobacter luti</name>
    <dbReference type="NCBI Taxonomy" id="340320"/>
    <lineage>
        <taxon>Bacteria</taxon>
        <taxon>Bacillati</taxon>
        <taxon>Actinomycetota</taxon>
        <taxon>Actinomycetes</taxon>
        <taxon>Micrococcales</taxon>
        <taxon>Microbacteriaceae</taxon>
        <taxon>Leucobacter</taxon>
    </lineage>
</organism>
<reference evidence="5 6" key="1">
    <citation type="submission" date="2019-03" db="EMBL/GenBank/DDBJ databases">
        <title>Genomic analyses of the natural microbiome of Caenorhabditis elegans.</title>
        <authorList>
            <person name="Samuel B."/>
        </authorList>
    </citation>
    <scope>NUCLEOTIDE SEQUENCE [LARGE SCALE GENOMIC DNA]</scope>
    <source>
        <strain evidence="5 6">JUb18</strain>
    </source>
</reference>
<keyword evidence="6" id="KW-1185">Reference proteome</keyword>
<evidence type="ECO:0000256" key="3">
    <source>
        <dbReference type="SAM" id="SignalP"/>
    </source>
</evidence>
<name>A0A4R6RWT2_9MICO</name>
<dbReference type="Gene3D" id="3.40.50.2300">
    <property type="match status" value="2"/>
</dbReference>
<dbReference type="Proteomes" id="UP000295601">
    <property type="component" value="Unassembled WGS sequence"/>
</dbReference>
<evidence type="ECO:0000256" key="1">
    <source>
        <dbReference type="ARBA" id="ARBA00010062"/>
    </source>
</evidence>
<dbReference type="InterPro" id="IPR028082">
    <property type="entry name" value="Peripla_BP_I"/>
</dbReference>
<sequence length="394" mass="41241">MNIRFASAAALTAAAALVLSGCAGGTGDGGEDAPIKLGSVNTISGPATFPEASEAAAAVFDKVNADGGINGHKIEYKAMDDKADPATATASARELIGSDEVVGLVGGASLLDCEINAKYYEQENVRSIQGIGVDPGCFSSPNIAPANIGPFNDTTLTMLYGSEELGLESLCVFTSVIGSTGPAYAAAVDRWSEITGKKPTLIDDTVPYGGADYTPYIVKAKEAGCDAIVSNAVEPDAIGQIKAANQQGWDDVSFLFLTSVYSESFAAAVENSGAGVYVPAEFFPFTEDNDINADWKALMEENDITLTSFSQGGYLAATFMVEALKSIEGDITRDSVNQALSDMKPIDNDMIAYSYQFDKIAAQEFEPGGWPVVLKSGTKAWEKAADDWLTIPAA</sequence>
<feature type="signal peptide" evidence="3">
    <location>
        <begin position="1"/>
        <end position="23"/>
    </location>
</feature>
<dbReference type="InterPro" id="IPR028081">
    <property type="entry name" value="Leu-bd"/>
</dbReference>
<comment type="caution">
    <text evidence="5">The sequence shown here is derived from an EMBL/GenBank/DDBJ whole genome shotgun (WGS) entry which is preliminary data.</text>
</comment>
<dbReference type="PANTHER" id="PTHR47235">
    <property type="entry name" value="BLR6548 PROTEIN"/>
    <property type="match status" value="1"/>
</dbReference>
<evidence type="ECO:0000256" key="2">
    <source>
        <dbReference type="ARBA" id="ARBA00022729"/>
    </source>
</evidence>
<feature type="chain" id="PRO_5039356995" evidence="3">
    <location>
        <begin position="24"/>
        <end position="394"/>
    </location>
</feature>
<evidence type="ECO:0000313" key="5">
    <source>
        <dbReference type="EMBL" id="TDP91501.1"/>
    </source>
</evidence>
<keyword evidence="2 3" id="KW-0732">Signal</keyword>
<dbReference type="OrthoDB" id="26870at2"/>
<dbReference type="EMBL" id="SNYA01000005">
    <property type="protein sequence ID" value="TDP91501.1"/>
    <property type="molecule type" value="Genomic_DNA"/>
</dbReference>
<dbReference type="SUPFAM" id="SSF53822">
    <property type="entry name" value="Periplasmic binding protein-like I"/>
    <property type="match status" value="1"/>
</dbReference>
<dbReference type="PANTHER" id="PTHR47235:SF1">
    <property type="entry name" value="BLR6548 PROTEIN"/>
    <property type="match status" value="1"/>
</dbReference>
<proteinExistence type="inferred from homology"/>
<dbReference type="RefSeq" id="WP_133616976.1">
    <property type="nucleotide sequence ID" value="NZ_SNYA01000005.1"/>
</dbReference>